<feature type="transmembrane region" description="Helical" evidence="1">
    <location>
        <begin position="40"/>
        <end position="60"/>
    </location>
</feature>
<name>A0A4P7YCG5_PSEVE</name>
<gene>
    <name evidence="2" type="ORF">E4167_30615</name>
</gene>
<evidence type="ECO:0000313" key="3">
    <source>
        <dbReference type="Proteomes" id="UP000298274"/>
    </source>
</evidence>
<evidence type="ECO:0000313" key="2">
    <source>
        <dbReference type="EMBL" id="QCG68258.1"/>
    </source>
</evidence>
<keyword evidence="1" id="KW-0472">Membrane</keyword>
<evidence type="ECO:0000256" key="1">
    <source>
        <dbReference type="SAM" id="Phobius"/>
    </source>
</evidence>
<accession>A0A4P7YCG5</accession>
<dbReference type="AlphaFoldDB" id="A0A4P7YCG5"/>
<protein>
    <submittedName>
        <fullName evidence="2">Uncharacterized protein</fullName>
    </submittedName>
</protein>
<reference evidence="3" key="1">
    <citation type="submission" date="2019-04" db="EMBL/GenBank/DDBJ databases">
        <title>Complete genome sequence of Pseudomonas veronii strain PVy, a versatile degrader capable of using multiple contaminants as sole carbon sources.</title>
        <authorList>
            <person name="Lopez-Echartea E."/>
            <person name="Ridl J."/>
            <person name="Pajer P."/>
            <person name="Strejcek M."/>
            <person name="Suman J."/>
            <person name="Uhlik O."/>
        </authorList>
    </citation>
    <scope>NUCLEOTIDE SEQUENCE [LARGE SCALE GENOMIC DNA]</scope>
    <source>
        <strain evidence="3">Pvy</strain>
    </source>
</reference>
<proteinExistence type="predicted"/>
<dbReference type="Proteomes" id="UP000298274">
    <property type="component" value="Chromosome"/>
</dbReference>
<keyword evidence="1" id="KW-0812">Transmembrane</keyword>
<keyword evidence="1" id="KW-1133">Transmembrane helix</keyword>
<organism evidence="2 3">
    <name type="scientific">Pseudomonas veronii</name>
    <dbReference type="NCBI Taxonomy" id="76761"/>
    <lineage>
        <taxon>Bacteria</taxon>
        <taxon>Pseudomonadati</taxon>
        <taxon>Pseudomonadota</taxon>
        <taxon>Gammaproteobacteria</taxon>
        <taxon>Pseudomonadales</taxon>
        <taxon>Pseudomonadaceae</taxon>
        <taxon>Pseudomonas</taxon>
    </lineage>
</organism>
<feature type="transmembrane region" description="Helical" evidence="1">
    <location>
        <begin position="67"/>
        <end position="88"/>
    </location>
</feature>
<dbReference type="EMBL" id="CP039631">
    <property type="protein sequence ID" value="QCG68258.1"/>
    <property type="molecule type" value="Genomic_DNA"/>
</dbReference>
<sequence length="90" mass="9378">MVGDSREEGALALVIIAAAVGAVAWVVWSFSEALGLDMATGGRVFAGLVLAAGFMAAAWWTSGFGILGFRGSWPIGLGFVWMAFWPALNV</sequence>
<feature type="transmembrane region" description="Helical" evidence="1">
    <location>
        <begin position="9"/>
        <end position="28"/>
    </location>
</feature>
<dbReference type="RefSeq" id="WP_141123601.1">
    <property type="nucleotide sequence ID" value="NZ_CP039631.3"/>
</dbReference>